<dbReference type="PANTHER" id="PTHR32305">
    <property type="match status" value="1"/>
</dbReference>
<evidence type="ECO:0000313" key="1">
    <source>
        <dbReference type="EMBL" id="MBC3955731.1"/>
    </source>
</evidence>
<organism evidence="1 2">
    <name type="scientific">Pseudomonas triticifolii</name>
    <dbReference type="NCBI Taxonomy" id="2762592"/>
    <lineage>
        <taxon>Bacteria</taxon>
        <taxon>Pseudomonadati</taxon>
        <taxon>Pseudomonadota</taxon>
        <taxon>Gammaproteobacteria</taxon>
        <taxon>Pseudomonadales</taxon>
        <taxon>Pseudomonadaceae</taxon>
        <taxon>Pseudomonas</taxon>
    </lineage>
</organism>
<dbReference type="Gene3D" id="2.180.10.10">
    <property type="entry name" value="RHS repeat-associated core"/>
    <property type="match status" value="1"/>
</dbReference>
<dbReference type="InterPro" id="IPR022385">
    <property type="entry name" value="Rhs_assc_core"/>
</dbReference>
<gene>
    <name evidence="1" type="ORF">H8S56_11995</name>
</gene>
<dbReference type="InterPro" id="IPR050708">
    <property type="entry name" value="T6SS_VgrG/RHS"/>
</dbReference>
<dbReference type="Proteomes" id="UP000660131">
    <property type="component" value="Unassembled WGS sequence"/>
</dbReference>
<evidence type="ECO:0000313" key="2">
    <source>
        <dbReference type="Proteomes" id="UP000660131"/>
    </source>
</evidence>
<accession>A0ABR7BEX5</accession>
<dbReference type="EMBL" id="JACONV010000006">
    <property type="protein sequence ID" value="MBC3955731.1"/>
    <property type="molecule type" value="Genomic_DNA"/>
</dbReference>
<dbReference type="RefSeq" id="WP_187518752.1">
    <property type="nucleotide sequence ID" value="NZ_JACONV010000006.1"/>
</dbReference>
<dbReference type="PANTHER" id="PTHR32305:SF15">
    <property type="entry name" value="PROTEIN RHSA-RELATED"/>
    <property type="match status" value="1"/>
</dbReference>
<dbReference type="SUPFAM" id="SSF56399">
    <property type="entry name" value="ADP-ribosylation"/>
    <property type="match status" value="1"/>
</dbReference>
<sequence>MSSIAPALLCRYHYDPLDRLVLSAQAGQESVQRFFQKNRLTTHLQGQAQRTLLHADEQLLALQPGQNQTTTSVLLATDQQASVIVTPEERASFTPYGHRHPQAKLMDLPGFTGQQADPVTGHYLMGNGYRGFNPVLMRFNSPDRLSPFGDGGLNAYAYCKGDPVNQIDPTGHIPAFMKPFRKWLARMNTPPPEAKDAFVRLDLSNKRTVKKEINIYDHDIGPGQKQLVVNAHGALPGIADNSTLYADHQYIGAEHLSAELKKQGVVFENYKSAHIIACHSADTSMPFAKQFSRQTGLPTLGYQGVVNAEEKLSGDTVTIEIMRKNLFVRSSSKEHKARGARFSYAPVWFGRRDSSTAL</sequence>
<comment type="caution">
    <text evidence="1">The sequence shown here is derived from an EMBL/GenBank/DDBJ whole genome shotgun (WGS) entry which is preliminary data.</text>
</comment>
<name>A0ABR7BEX5_9PSED</name>
<protein>
    <submittedName>
        <fullName evidence="1">RHS repeat-associated core domain-containing protein</fullName>
    </submittedName>
</protein>
<proteinExistence type="predicted"/>
<reference evidence="1 2" key="1">
    <citation type="submission" date="2020-08" db="EMBL/GenBank/DDBJ databases">
        <title>Putative novel bacterial strains isolated from necrotic wheat leaf tissues caused by Xanthomonas translucens.</title>
        <authorList>
            <person name="Tambong J.T."/>
        </authorList>
    </citation>
    <scope>NUCLEOTIDE SEQUENCE [LARGE SCALE GENOMIC DNA]</scope>
    <source>
        <strain evidence="1 2">DOAB 1067</strain>
    </source>
</reference>
<dbReference type="NCBIfam" id="TIGR03696">
    <property type="entry name" value="Rhs_assc_core"/>
    <property type="match status" value="1"/>
</dbReference>
<keyword evidence="2" id="KW-1185">Reference proteome</keyword>